<evidence type="ECO:0000313" key="1">
    <source>
        <dbReference type="Proteomes" id="UP001652625"/>
    </source>
</evidence>
<keyword evidence="1" id="KW-1185">Reference proteome</keyword>
<sequence length="120" mass="13917">MELLAEFDQFLSEHIQQRPNKGRSHISYLSSTTCDEHILIISDQLMRQVIQELNNKKYFSVSVDSTPDVSHSDQLPSIIRYVITRGPIEHFIEFISIYEHTPESLEKILLAFLEKKGISI</sequence>
<dbReference type="RefSeq" id="XP_065642752.1">
    <property type="nucleotide sequence ID" value="XM_065786680.1"/>
</dbReference>
<name>A0ABM4B1U8_HYDVU</name>
<dbReference type="PANTHER" id="PTHR45749">
    <property type="match status" value="1"/>
</dbReference>
<reference evidence="1" key="1">
    <citation type="submission" date="2025-05" db="UniProtKB">
        <authorList>
            <consortium name="RefSeq"/>
        </authorList>
    </citation>
    <scope>NUCLEOTIDE SEQUENCE [LARGE SCALE GENOMIC DNA]</scope>
</reference>
<dbReference type="PANTHER" id="PTHR45749:SF23">
    <property type="entry name" value="ZINC FINGER MYM-TYPE PROTEIN 1-LIKE"/>
    <property type="match status" value="1"/>
</dbReference>
<dbReference type="Proteomes" id="UP001652625">
    <property type="component" value="Chromosome 01"/>
</dbReference>
<dbReference type="GeneID" id="136074373"/>
<accession>A0ABM4B1U8</accession>
<gene>
    <name evidence="2" type="primary">LOC136074373</name>
</gene>
<reference evidence="2" key="2">
    <citation type="submission" date="2025-08" db="UniProtKB">
        <authorList>
            <consortium name="RefSeq"/>
        </authorList>
    </citation>
    <scope>IDENTIFICATION</scope>
</reference>
<evidence type="ECO:0000313" key="2">
    <source>
        <dbReference type="RefSeq" id="XP_065642752.1"/>
    </source>
</evidence>
<organism evidence="1 2">
    <name type="scientific">Hydra vulgaris</name>
    <name type="common">Hydra</name>
    <name type="synonym">Hydra attenuata</name>
    <dbReference type="NCBI Taxonomy" id="6087"/>
    <lineage>
        <taxon>Eukaryota</taxon>
        <taxon>Metazoa</taxon>
        <taxon>Cnidaria</taxon>
        <taxon>Hydrozoa</taxon>
        <taxon>Hydroidolina</taxon>
        <taxon>Anthoathecata</taxon>
        <taxon>Aplanulata</taxon>
        <taxon>Hydridae</taxon>
        <taxon>Hydra</taxon>
    </lineage>
</organism>
<protein>
    <submittedName>
        <fullName evidence="2">Uncharacterized protein LOC136074373</fullName>
    </submittedName>
</protein>
<proteinExistence type="predicted"/>